<dbReference type="Pfam" id="PF00078">
    <property type="entry name" value="RVT_1"/>
    <property type="match status" value="1"/>
</dbReference>
<keyword evidence="3" id="KW-1185">Reference proteome</keyword>
<feature type="domain" description="Reverse transcriptase" evidence="1">
    <location>
        <begin position="85"/>
        <end position="214"/>
    </location>
</feature>
<evidence type="ECO:0000313" key="2">
    <source>
        <dbReference type="EMBL" id="CAC5388852.1"/>
    </source>
</evidence>
<sequence length="218" mass="25124">MAGDINASIMKENMNRRDKLFLAFMHEFELHIQTPIFTIAGNTCLELTAYYKKDETIKKVQSPLQRSFTSVISGLYAALILNELIAEVQDLHIPLYVAFLDAQKAFDLVWHSSLLRKFHQSGIESDSWLMFKEWYKELTSRIKWESELSKILSEHQELRHDGVTSPAAYKLFINHMLDHIETQDLGSYIGPIYYGTPTVADDVCLVSNNPEYLQVTCQ</sequence>
<proteinExistence type="predicted"/>
<gene>
    <name evidence="2" type="ORF">MCOR_24086</name>
</gene>
<dbReference type="OrthoDB" id="6243574at2759"/>
<dbReference type="InterPro" id="IPR000477">
    <property type="entry name" value="RT_dom"/>
</dbReference>
<organism evidence="2 3">
    <name type="scientific">Mytilus coruscus</name>
    <name type="common">Sea mussel</name>
    <dbReference type="NCBI Taxonomy" id="42192"/>
    <lineage>
        <taxon>Eukaryota</taxon>
        <taxon>Metazoa</taxon>
        <taxon>Spiralia</taxon>
        <taxon>Lophotrochozoa</taxon>
        <taxon>Mollusca</taxon>
        <taxon>Bivalvia</taxon>
        <taxon>Autobranchia</taxon>
        <taxon>Pteriomorphia</taxon>
        <taxon>Mytilida</taxon>
        <taxon>Mytiloidea</taxon>
        <taxon>Mytilidae</taxon>
        <taxon>Mytilinae</taxon>
        <taxon>Mytilus</taxon>
    </lineage>
</organism>
<dbReference type="Proteomes" id="UP000507470">
    <property type="component" value="Unassembled WGS sequence"/>
</dbReference>
<protein>
    <recommendedName>
        <fullName evidence="1">Reverse transcriptase domain-containing protein</fullName>
    </recommendedName>
</protein>
<reference evidence="2 3" key="1">
    <citation type="submission" date="2020-06" db="EMBL/GenBank/DDBJ databases">
        <authorList>
            <person name="Li R."/>
            <person name="Bekaert M."/>
        </authorList>
    </citation>
    <scope>NUCLEOTIDE SEQUENCE [LARGE SCALE GENOMIC DNA]</scope>
    <source>
        <strain evidence="3">wild</strain>
    </source>
</reference>
<evidence type="ECO:0000259" key="1">
    <source>
        <dbReference type="Pfam" id="PF00078"/>
    </source>
</evidence>
<accession>A0A6J8BYT1</accession>
<name>A0A6J8BYT1_MYTCO</name>
<dbReference type="EMBL" id="CACVKT020004265">
    <property type="protein sequence ID" value="CAC5388852.1"/>
    <property type="molecule type" value="Genomic_DNA"/>
</dbReference>
<evidence type="ECO:0000313" key="3">
    <source>
        <dbReference type="Proteomes" id="UP000507470"/>
    </source>
</evidence>
<dbReference type="AlphaFoldDB" id="A0A6J8BYT1"/>